<dbReference type="GO" id="GO:0015891">
    <property type="term" value="P:siderophore transport"/>
    <property type="evidence" value="ECO:0007669"/>
    <property type="project" value="InterPro"/>
</dbReference>
<evidence type="ECO:0000256" key="2">
    <source>
        <dbReference type="ARBA" id="ARBA00009810"/>
    </source>
</evidence>
<proteinExistence type="inferred from homology"/>
<comment type="similarity">
    <text evidence="2">Belongs to the TonB-dependent receptor family.</text>
</comment>
<dbReference type="NCBIfam" id="TIGR01783">
    <property type="entry name" value="TonB-siderophor"/>
    <property type="match status" value="1"/>
</dbReference>
<dbReference type="InterPro" id="IPR039426">
    <property type="entry name" value="TonB-dep_rcpt-like"/>
</dbReference>
<reference evidence="10" key="1">
    <citation type="submission" date="2019-08" db="EMBL/GenBank/DDBJ databases">
        <authorList>
            <person name="Kucharzyk K."/>
            <person name="Murdoch R.W."/>
            <person name="Higgins S."/>
            <person name="Loffler F."/>
        </authorList>
    </citation>
    <scope>NUCLEOTIDE SEQUENCE</scope>
</reference>
<keyword evidence="4" id="KW-0812">Transmembrane</keyword>
<evidence type="ECO:0000256" key="1">
    <source>
        <dbReference type="ARBA" id="ARBA00004571"/>
    </source>
</evidence>
<sequence>MKNRFFISVVASLMLSNNVVNAKEISLQEVVDSIVKEYKVTYISKSNSLKDKKIDEKKINYKENALNSLNNILESNDLKAIEEDGVIYIIEKPKKTTNSKTTILEEISVNDKYLGSTTENSDSYTTGSMRTATKLDLSIRETPQSVMVISQQMLEDRKTDEFYTLIKKVTGVSVAEGFDGRATYYSRGFDLDYYLLDGLPVTQNWYTINNYNMDAYDRVEIVKGANGLMVGAGNPAVSINMVRKHANSKVFKGEIEASGGSWDMYKLKTDIQTPLNEDGSVRARLVASYKDKNSFVDKTSQENSLVYGVVDADITDNTTISAGASYEENNRDGIMGGGSSLPAFYSDGTKTNFSRSKSYMFDWSKWDTSITSYFTDVKHYFDNDILLNASYSHNEIHTKDRNFTNIQGSLNKDGSGLTAGYGKYPEKIKKDSIDIYASIPFELAKKEHEIIVGTQYNKENDKKYKPEFTGKYNITNYFTQDGSEFTSEPNMGKNILRQDADTEQKSVYLTGKFELIDDLKLILGSRLTTWEYDSYSWDTNSRTKYDHDNIFTPFVGLVYDLDENHSIYTSYTDIFLPQGNVKDKSGNILDPKEGSNYEAGIKGEYFDKKLNAGLTLFRLEQDNVAESINGVFVDGSNGTEQAYKSMKGVTSKGIELEIGGEITDNWDVSAGFTHFEAKDANKDKVNTTTPRNNINIFTKYTINDFSFGAGVNWKSKGYSKSDTREITQDAYAVVDLMASYKFSKNLSTQLNINNLFDKRYYIGYGTSSYNYGDPVNGILSLKYKF</sequence>
<dbReference type="Pfam" id="PF00593">
    <property type="entry name" value="TonB_dep_Rec_b-barrel"/>
    <property type="match status" value="1"/>
</dbReference>
<name>A0A644THF8_9ZZZZ</name>
<dbReference type="PANTHER" id="PTHR32552">
    <property type="entry name" value="FERRICHROME IRON RECEPTOR-RELATED"/>
    <property type="match status" value="1"/>
</dbReference>
<evidence type="ECO:0000256" key="4">
    <source>
        <dbReference type="ARBA" id="ARBA00022692"/>
    </source>
</evidence>
<keyword evidence="3" id="KW-0813">Transport</keyword>
<evidence type="ECO:0000256" key="5">
    <source>
        <dbReference type="ARBA" id="ARBA00023077"/>
    </source>
</evidence>
<comment type="caution">
    <text evidence="10">The sequence shown here is derived from an EMBL/GenBank/DDBJ whole genome shotgun (WGS) entry which is preliminary data.</text>
</comment>
<gene>
    <name evidence="10" type="primary">fhuE_2</name>
    <name evidence="10" type="ORF">SDC9_11827</name>
</gene>
<evidence type="ECO:0000259" key="8">
    <source>
        <dbReference type="Pfam" id="PF00593"/>
    </source>
</evidence>
<keyword evidence="7" id="KW-0998">Cell outer membrane</keyword>
<dbReference type="AlphaFoldDB" id="A0A644THF8"/>
<dbReference type="InterPro" id="IPR000531">
    <property type="entry name" value="Beta-barrel_TonB"/>
</dbReference>
<accession>A0A644THF8</accession>
<evidence type="ECO:0000256" key="6">
    <source>
        <dbReference type="ARBA" id="ARBA00023136"/>
    </source>
</evidence>
<dbReference type="PANTHER" id="PTHR32552:SF74">
    <property type="entry name" value="HYDROXAMATE SIDEROPHORE RECEPTOR FHUE"/>
    <property type="match status" value="1"/>
</dbReference>
<dbReference type="Gene3D" id="2.40.170.20">
    <property type="entry name" value="TonB-dependent receptor, beta-barrel domain"/>
    <property type="match status" value="1"/>
</dbReference>
<comment type="subcellular location">
    <subcellularLocation>
        <location evidence="1">Cell outer membrane</location>
        <topology evidence="1">Multi-pass membrane protein</topology>
    </subcellularLocation>
</comment>
<dbReference type="GO" id="GO:0009279">
    <property type="term" value="C:cell outer membrane"/>
    <property type="evidence" value="ECO:0007669"/>
    <property type="project" value="UniProtKB-SubCell"/>
</dbReference>
<dbReference type="GO" id="GO:0015344">
    <property type="term" value="F:siderophore uptake transmembrane transporter activity"/>
    <property type="evidence" value="ECO:0007669"/>
    <property type="project" value="TreeGrafter"/>
</dbReference>
<keyword evidence="5" id="KW-0798">TonB box</keyword>
<dbReference type="SUPFAM" id="SSF56935">
    <property type="entry name" value="Porins"/>
    <property type="match status" value="1"/>
</dbReference>
<keyword evidence="6" id="KW-0472">Membrane</keyword>
<keyword evidence="10" id="KW-0675">Receptor</keyword>
<dbReference type="Pfam" id="PF07715">
    <property type="entry name" value="Plug"/>
    <property type="match status" value="1"/>
</dbReference>
<dbReference type="InterPro" id="IPR037066">
    <property type="entry name" value="Plug_dom_sf"/>
</dbReference>
<organism evidence="10">
    <name type="scientific">bioreactor metagenome</name>
    <dbReference type="NCBI Taxonomy" id="1076179"/>
    <lineage>
        <taxon>unclassified sequences</taxon>
        <taxon>metagenomes</taxon>
        <taxon>ecological metagenomes</taxon>
    </lineage>
</organism>
<dbReference type="Gene3D" id="2.170.130.10">
    <property type="entry name" value="TonB-dependent receptor, plug domain"/>
    <property type="match status" value="1"/>
</dbReference>
<dbReference type="PROSITE" id="PS52016">
    <property type="entry name" value="TONB_DEPENDENT_REC_3"/>
    <property type="match status" value="1"/>
</dbReference>
<dbReference type="InterPro" id="IPR010105">
    <property type="entry name" value="TonB_sidphr_rcpt"/>
</dbReference>
<feature type="domain" description="TonB-dependent receptor-like beta-barrel" evidence="8">
    <location>
        <begin position="345"/>
        <end position="755"/>
    </location>
</feature>
<feature type="domain" description="TonB-dependent receptor plug" evidence="9">
    <location>
        <begin position="139"/>
        <end position="236"/>
    </location>
</feature>
<dbReference type="InterPro" id="IPR012910">
    <property type="entry name" value="Plug_dom"/>
</dbReference>
<evidence type="ECO:0000256" key="7">
    <source>
        <dbReference type="ARBA" id="ARBA00023237"/>
    </source>
</evidence>
<dbReference type="EMBL" id="VSSQ01000031">
    <property type="protein sequence ID" value="MPL66159.1"/>
    <property type="molecule type" value="Genomic_DNA"/>
</dbReference>
<dbReference type="GO" id="GO:0038023">
    <property type="term" value="F:signaling receptor activity"/>
    <property type="evidence" value="ECO:0007669"/>
    <property type="project" value="InterPro"/>
</dbReference>
<evidence type="ECO:0000259" key="9">
    <source>
        <dbReference type="Pfam" id="PF07715"/>
    </source>
</evidence>
<protein>
    <submittedName>
        <fullName evidence="10">FhuE receptor</fullName>
    </submittedName>
</protein>
<dbReference type="CDD" id="cd01347">
    <property type="entry name" value="ligand_gated_channel"/>
    <property type="match status" value="1"/>
</dbReference>
<evidence type="ECO:0000313" key="10">
    <source>
        <dbReference type="EMBL" id="MPL66159.1"/>
    </source>
</evidence>
<evidence type="ECO:0000256" key="3">
    <source>
        <dbReference type="ARBA" id="ARBA00022448"/>
    </source>
</evidence>
<dbReference type="InterPro" id="IPR036942">
    <property type="entry name" value="Beta-barrel_TonB_sf"/>
</dbReference>